<comment type="caution">
    <text evidence="1">The sequence shown here is derived from an EMBL/GenBank/DDBJ whole genome shotgun (WGS) entry which is preliminary data.</text>
</comment>
<dbReference type="RefSeq" id="WP_182206047.1">
    <property type="nucleotide sequence ID" value="NZ_JACGLT010000011.1"/>
</dbReference>
<organism evidence="1 2">
    <name type="scientific">Gelidibacter maritimus</name>
    <dbReference type="NCBI Taxonomy" id="2761487"/>
    <lineage>
        <taxon>Bacteria</taxon>
        <taxon>Pseudomonadati</taxon>
        <taxon>Bacteroidota</taxon>
        <taxon>Flavobacteriia</taxon>
        <taxon>Flavobacteriales</taxon>
        <taxon>Flavobacteriaceae</taxon>
        <taxon>Gelidibacter</taxon>
    </lineage>
</organism>
<name>A0A7W2R553_9FLAO</name>
<dbReference type="AlphaFoldDB" id="A0A7W2R553"/>
<keyword evidence="2" id="KW-1185">Reference proteome</keyword>
<sequence>MNLESPKVNLEKSPQEVFDFLSDVKNFEQLMPDNINKFEVLGDDKFLFALKGMPEIVLKKKESIAPNKIVLGAAGGKLDFSLTGDIEETGNNQSDVTLSFKGDFNPMMAMMIKGPISKFIETLVTNMKKVV</sequence>
<proteinExistence type="predicted"/>
<protein>
    <submittedName>
        <fullName evidence="1">SRPBCC family protein</fullName>
    </submittedName>
</protein>
<dbReference type="CDD" id="cd07812">
    <property type="entry name" value="SRPBCC"/>
    <property type="match status" value="1"/>
</dbReference>
<dbReference type="EMBL" id="JACGLT010000011">
    <property type="protein sequence ID" value="MBA6153760.1"/>
    <property type="molecule type" value="Genomic_DNA"/>
</dbReference>
<evidence type="ECO:0000313" key="1">
    <source>
        <dbReference type="EMBL" id="MBA6153760.1"/>
    </source>
</evidence>
<evidence type="ECO:0000313" key="2">
    <source>
        <dbReference type="Proteomes" id="UP000541857"/>
    </source>
</evidence>
<dbReference type="Proteomes" id="UP000541857">
    <property type="component" value="Unassembled WGS sequence"/>
</dbReference>
<accession>A0A7W2R553</accession>
<dbReference type="Gene3D" id="3.30.530.20">
    <property type="match status" value="1"/>
</dbReference>
<dbReference type="SUPFAM" id="SSF55961">
    <property type="entry name" value="Bet v1-like"/>
    <property type="match status" value="1"/>
</dbReference>
<reference evidence="1 2" key="1">
    <citation type="submission" date="2020-07" db="EMBL/GenBank/DDBJ databases">
        <title>Bacterium isolated from marine sediment.</title>
        <authorList>
            <person name="Shang D."/>
        </authorList>
    </citation>
    <scope>NUCLEOTIDE SEQUENCE [LARGE SCALE GENOMIC DNA]</scope>
    <source>
        <strain evidence="1 2">F6074</strain>
    </source>
</reference>
<gene>
    <name evidence="1" type="ORF">H3Z82_13575</name>
</gene>
<dbReference type="InterPro" id="IPR023393">
    <property type="entry name" value="START-like_dom_sf"/>
</dbReference>